<dbReference type="CDD" id="cd00917">
    <property type="entry name" value="PG-PI_TP"/>
    <property type="match status" value="1"/>
</dbReference>
<evidence type="ECO:0000256" key="8">
    <source>
        <dbReference type="SAM" id="SignalP"/>
    </source>
</evidence>
<proteinExistence type="inferred from homology"/>
<dbReference type="InterPro" id="IPR014756">
    <property type="entry name" value="Ig_E-set"/>
</dbReference>
<dbReference type="GO" id="GO:0032934">
    <property type="term" value="F:sterol binding"/>
    <property type="evidence" value="ECO:0007669"/>
    <property type="project" value="InterPro"/>
</dbReference>
<dbReference type="EMBL" id="JAPZBU010000004">
    <property type="protein sequence ID" value="KAJ5408173.1"/>
    <property type="molecule type" value="Genomic_DNA"/>
</dbReference>
<evidence type="ECO:0000259" key="9">
    <source>
        <dbReference type="SMART" id="SM00737"/>
    </source>
</evidence>
<comment type="function">
    <text evidence="1">Catalyzes the intermembrane transfer of phosphatidylglycerol and phosphatidylinositol.</text>
</comment>
<evidence type="ECO:0000256" key="7">
    <source>
        <dbReference type="ARBA" id="ARBA00023055"/>
    </source>
</evidence>
<keyword evidence="6 8" id="KW-0732">Signal</keyword>
<evidence type="ECO:0000256" key="1">
    <source>
        <dbReference type="ARBA" id="ARBA00002053"/>
    </source>
</evidence>
<dbReference type="InterPro" id="IPR039670">
    <property type="entry name" value="NPC2-like"/>
</dbReference>
<dbReference type="InterPro" id="IPR003172">
    <property type="entry name" value="ML_dom"/>
</dbReference>
<keyword evidence="7" id="KW-0445">Lipid transport</keyword>
<feature type="chain" id="PRO_5040985299" description="Phosphatidylglycerol/phosphatidylinositol transfer protein" evidence="8">
    <location>
        <begin position="19"/>
        <end position="144"/>
    </location>
</feature>
<evidence type="ECO:0000256" key="6">
    <source>
        <dbReference type="ARBA" id="ARBA00022729"/>
    </source>
</evidence>
<dbReference type="InterPro" id="IPR033917">
    <property type="entry name" value="ML_PG-PI_TP"/>
</dbReference>
<reference evidence="10" key="2">
    <citation type="journal article" date="2023" name="IMA Fungus">
        <title>Comparative genomic study of the Penicillium genus elucidates a diverse pangenome and 15 lateral gene transfer events.</title>
        <authorList>
            <person name="Petersen C."/>
            <person name="Sorensen T."/>
            <person name="Nielsen M.R."/>
            <person name="Sondergaard T.E."/>
            <person name="Sorensen J.L."/>
            <person name="Fitzpatrick D.A."/>
            <person name="Frisvad J.C."/>
            <person name="Nielsen K.L."/>
        </authorList>
    </citation>
    <scope>NUCLEOTIDE SEQUENCE</scope>
    <source>
        <strain evidence="10">IBT 29677</strain>
    </source>
</reference>
<evidence type="ECO:0000313" key="11">
    <source>
        <dbReference type="Proteomes" id="UP001147747"/>
    </source>
</evidence>
<gene>
    <name evidence="10" type="ORF">N7509_002056</name>
</gene>
<evidence type="ECO:0000256" key="2">
    <source>
        <dbReference type="ARBA" id="ARBA00006370"/>
    </source>
</evidence>
<evidence type="ECO:0000256" key="5">
    <source>
        <dbReference type="ARBA" id="ARBA00022448"/>
    </source>
</evidence>
<accession>A0A9W9W8G3</accession>
<dbReference type="Pfam" id="PF02221">
    <property type="entry name" value="E1_DerP2_DerF2"/>
    <property type="match status" value="1"/>
</dbReference>
<dbReference type="Gene3D" id="2.60.40.770">
    <property type="match status" value="1"/>
</dbReference>
<dbReference type="AlphaFoldDB" id="A0A9W9W8G3"/>
<evidence type="ECO:0000256" key="3">
    <source>
        <dbReference type="ARBA" id="ARBA00011245"/>
    </source>
</evidence>
<dbReference type="GeneID" id="81365673"/>
<dbReference type="PANTHER" id="PTHR11306">
    <property type="entry name" value="NIEMANN PICK TYPE C2 PROTEIN NPC2-RELATED"/>
    <property type="match status" value="1"/>
</dbReference>
<comment type="similarity">
    <text evidence="2">Belongs to the NPC2 family.</text>
</comment>
<sequence>MKFLSVATLLLASPLVSAASPPNPAGNILEIKSVDLDPNPPKPGATLTITASGVLSETIEEGATVALVVKWGLITLISQTVDLCEQIKEVDLKCPLEKGPMTLTKDVKLPQAIPPGFYSVLADVYTKDQKKITCLKADDIQFHF</sequence>
<dbReference type="FunFam" id="2.60.40.770:FF:000004">
    <property type="entry name" value="Phosphatidylglycerol/phosphatidylinositol transfer protein"/>
    <property type="match status" value="1"/>
</dbReference>
<dbReference type="GO" id="GO:0032366">
    <property type="term" value="P:intracellular sterol transport"/>
    <property type="evidence" value="ECO:0007669"/>
    <property type="project" value="InterPro"/>
</dbReference>
<dbReference type="OrthoDB" id="6409159at2759"/>
<name>A0A9W9W8G3_9EURO</name>
<keyword evidence="5" id="KW-0813">Transport</keyword>
<dbReference type="RefSeq" id="XP_056492488.1">
    <property type="nucleotide sequence ID" value="XM_056626693.1"/>
</dbReference>
<evidence type="ECO:0000313" key="10">
    <source>
        <dbReference type="EMBL" id="KAJ5408173.1"/>
    </source>
</evidence>
<evidence type="ECO:0000256" key="4">
    <source>
        <dbReference type="ARBA" id="ARBA00016056"/>
    </source>
</evidence>
<dbReference type="SUPFAM" id="SSF81296">
    <property type="entry name" value="E set domains"/>
    <property type="match status" value="1"/>
</dbReference>
<keyword evidence="11" id="KW-1185">Reference proteome</keyword>
<reference evidence="10" key="1">
    <citation type="submission" date="2022-12" db="EMBL/GenBank/DDBJ databases">
        <authorList>
            <person name="Petersen C."/>
        </authorList>
    </citation>
    <scope>NUCLEOTIDE SEQUENCE</scope>
    <source>
        <strain evidence="10">IBT 29677</strain>
    </source>
</reference>
<comment type="caution">
    <text evidence="10">The sequence shown here is derived from an EMBL/GenBank/DDBJ whole genome shotgun (WGS) entry which is preliminary data.</text>
</comment>
<feature type="domain" description="MD-2-related lipid-recognition" evidence="9">
    <location>
        <begin position="19"/>
        <end position="139"/>
    </location>
</feature>
<dbReference type="SMART" id="SM00737">
    <property type="entry name" value="ML"/>
    <property type="match status" value="1"/>
</dbReference>
<organism evidence="10 11">
    <name type="scientific">Penicillium cosmopolitanum</name>
    <dbReference type="NCBI Taxonomy" id="1131564"/>
    <lineage>
        <taxon>Eukaryota</taxon>
        <taxon>Fungi</taxon>
        <taxon>Dikarya</taxon>
        <taxon>Ascomycota</taxon>
        <taxon>Pezizomycotina</taxon>
        <taxon>Eurotiomycetes</taxon>
        <taxon>Eurotiomycetidae</taxon>
        <taxon>Eurotiales</taxon>
        <taxon>Aspergillaceae</taxon>
        <taxon>Penicillium</taxon>
    </lineage>
</organism>
<comment type="subunit">
    <text evidence="3">Monomer.</text>
</comment>
<feature type="signal peptide" evidence="8">
    <location>
        <begin position="1"/>
        <end position="18"/>
    </location>
</feature>
<dbReference type="PANTHER" id="PTHR11306:SF0">
    <property type="entry name" value="PHOSPHATIDYLGLYCEROL_PHOSPHATIDYLINOSITOL TRANSFER PROTEIN"/>
    <property type="match status" value="1"/>
</dbReference>
<dbReference type="Proteomes" id="UP001147747">
    <property type="component" value="Unassembled WGS sequence"/>
</dbReference>
<protein>
    <recommendedName>
        <fullName evidence="4">Phosphatidylglycerol/phosphatidylinositol transfer protein</fullName>
    </recommendedName>
</protein>